<dbReference type="STRING" id="760192.Halhy_2996"/>
<protein>
    <submittedName>
        <fullName evidence="1">Polyketide cyclase/dehydrase</fullName>
    </submittedName>
</protein>
<reference key="2">
    <citation type="submission" date="2011-04" db="EMBL/GenBank/DDBJ databases">
        <title>Complete sequence of chromosome of Haliscomenobacter hydrossis DSM 1100.</title>
        <authorList>
            <consortium name="US DOE Joint Genome Institute (JGI-PGF)"/>
            <person name="Lucas S."/>
            <person name="Han J."/>
            <person name="Lapidus A."/>
            <person name="Bruce D."/>
            <person name="Goodwin L."/>
            <person name="Pitluck S."/>
            <person name="Peters L."/>
            <person name="Kyrpides N."/>
            <person name="Mavromatis K."/>
            <person name="Ivanova N."/>
            <person name="Ovchinnikova G."/>
            <person name="Pagani I."/>
            <person name="Daligault H."/>
            <person name="Detter J.C."/>
            <person name="Han C."/>
            <person name="Land M."/>
            <person name="Hauser L."/>
            <person name="Markowitz V."/>
            <person name="Cheng J.-F."/>
            <person name="Hugenholtz P."/>
            <person name="Woyke T."/>
            <person name="Wu D."/>
            <person name="Verbarg S."/>
            <person name="Frueling A."/>
            <person name="Brambilla E."/>
            <person name="Klenk H.-P."/>
            <person name="Eisen J.A."/>
        </authorList>
    </citation>
    <scope>NUCLEOTIDE SEQUENCE</scope>
    <source>
        <strain>DSM 1100</strain>
    </source>
</reference>
<dbReference type="SUPFAM" id="SSF55961">
    <property type="entry name" value="Bet v1-like"/>
    <property type="match status" value="1"/>
</dbReference>
<accession>F4L5J5</accession>
<proteinExistence type="predicted"/>
<dbReference type="Gene3D" id="3.30.530.20">
    <property type="match status" value="1"/>
</dbReference>
<dbReference type="OrthoDB" id="5402478at2"/>
<dbReference type="KEGG" id="hhy:Halhy_2996"/>
<dbReference type="EMBL" id="CP002691">
    <property type="protein sequence ID" value="AEE50859.1"/>
    <property type="molecule type" value="Genomic_DNA"/>
</dbReference>
<dbReference type="InterPro" id="IPR023393">
    <property type="entry name" value="START-like_dom_sf"/>
</dbReference>
<dbReference type="AlphaFoldDB" id="F4L5J5"/>
<evidence type="ECO:0000313" key="2">
    <source>
        <dbReference type="Proteomes" id="UP000008461"/>
    </source>
</evidence>
<gene>
    <name evidence="1" type="ordered locus">Halhy_2996</name>
</gene>
<dbReference type="HOGENOM" id="CLU_114455_0_0_10"/>
<dbReference type="InterPro" id="IPR019587">
    <property type="entry name" value="Polyketide_cyclase/dehydratase"/>
</dbReference>
<name>F4L5J5_HALH1</name>
<dbReference type="RefSeq" id="WP_013765402.1">
    <property type="nucleotide sequence ID" value="NC_015510.1"/>
</dbReference>
<reference evidence="1 2" key="1">
    <citation type="journal article" date="2011" name="Stand. Genomic Sci.">
        <title>Complete genome sequence of Haliscomenobacter hydrossis type strain (O).</title>
        <authorList>
            <consortium name="US DOE Joint Genome Institute (JGI-PGF)"/>
            <person name="Daligault H."/>
            <person name="Lapidus A."/>
            <person name="Zeytun A."/>
            <person name="Nolan M."/>
            <person name="Lucas S."/>
            <person name="Del Rio T.G."/>
            <person name="Tice H."/>
            <person name="Cheng J.F."/>
            <person name="Tapia R."/>
            <person name="Han C."/>
            <person name="Goodwin L."/>
            <person name="Pitluck S."/>
            <person name="Liolios K."/>
            <person name="Pagani I."/>
            <person name="Ivanova N."/>
            <person name="Huntemann M."/>
            <person name="Mavromatis K."/>
            <person name="Mikhailova N."/>
            <person name="Pati A."/>
            <person name="Chen A."/>
            <person name="Palaniappan K."/>
            <person name="Land M."/>
            <person name="Hauser L."/>
            <person name="Brambilla E.M."/>
            <person name="Rohde M."/>
            <person name="Verbarg S."/>
            <person name="Goker M."/>
            <person name="Bristow J."/>
            <person name="Eisen J.A."/>
            <person name="Markowitz V."/>
            <person name="Hugenholtz P."/>
            <person name="Kyrpides N.C."/>
            <person name="Klenk H.P."/>
            <person name="Woyke T."/>
        </authorList>
    </citation>
    <scope>NUCLEOTIDE SEQUENCE [LARGE SCALE GENOMIC DNA]</scope>
    <source>
        <strain evidence="2">ATCC 27775 / DSM 1100 / LMG 10767 / O</strain>
    </source>
</reference>
<dbReference type="eggNOG" id="COG3832">
    <property type="taxonomic scope" value="Bacteria"/>
</dbReference>
<organism evidence="1 2">
    <name type="scientific">Haliscomenobacter hydrossis (strain ATCC 27775 / DSM 1100 / LMG 10767 / O)</name>
    <dbReference type="NCBI Taxonomy" id="760192"/>
    <lineage>
        <taxon>Bacteria</taxon>
        <taxon>Pseudomonadati</taxon>
        <taxon>Bacteroidota</taxon>
        <taxon>Saprospiria</taxon>
        <taxon>Saprospirales</taxon>
        <taxon>Haliscomenobacteraceae</taxon>
        <taxon>Haliscomenobacter</taxon>
    </lineage>
</organism>
<dbReference type="Proteomes" id="UP000008461">
    <property type="component" value="Chromosome"/>
</dbReference>
<sequence>MKSYHFITNWELEASCAEVYKILKASDDLPRWWPSVYLKVKTIENGGENGLGKTIELYTKGWLPYTLRWQSRVTEVHPDDHSGFSLEALGDFVGRGIWTFTQEGPMCKIVYDWKIEAEKPLLKYLSFLFKPIFSANHHWAMRKGLESLKLELRRVRGESDVPAPPPPTFT</sequence>
<dbReference type="Pfam" id="PF10604">
    <property type="entry name" value="Polyketide_cyc2"/>
    <property type="match status" value="1"/>
</dbReference>
<keyword evidence="2" id="KW-1185">Reference proteome</keyword>
<evidence type="ECO:0000313" key="1">
    <source>
        <dbReference type="EMBL" id="AEE50859.1"/>
    </source>
</evidence>